<evidence type="ECO:0000313" key="5">
    <source>
        <dbReference type="RefSeq" id="XP_007951887.1"/>
    </source>
</evidence>
<keyword evidence="4" id="KW-1185">Reference proteome</keyword>
<comment type="similarity">
    <text evidence="1">Belongs to the GARIN family.</text>
</comment>
<feature type="domain" description="Golgi associated RAB2 interactor protein-like Rab2B-binding" evidence="3">
    <location>
        <begin position="113"/>
        <end position="178"/>
    </location>
</feature>
<feature type="compositionally biased region" description="Polar residues" evidence="2">
    <location>
        <begin position="490"/>
        <end position="503"/>
    </location>
</feature>
<dbReference type="GeneID" id="103207997"/>
<name>A0A8B7AWC2_ORYAF</name>
<feature type="region of interest" description="Disordered" evidence="2">
    <location>
        <begin position="406"/>
        <end position="536"/>
    </location>
</feature>
<feature type="region of interest" description="Disordered" evidence="2">
    <location>
        <begin position="341"/>
        <end position="377"/>
    </location>
</feature>
<evidence type="ECO:0000256" key="1">
    <source>
        <dbReference type="ARBA" id="ARBA00038379"/>
    </source>
</evidence>
<feature type="compositionally biased region" description="Low complexity" evidence="2">
    <location>
        <begin position="342"/>
        <end position="359"/>
    </location>
</feature>
<dbReference type="Pfam" id="PF12480">
    <property type="entry name" value="GARIL_Rab2_bd"/>
    <property type="match status" value="1"/>
</dbReference>
<evidence type="ECO:0000259" key="3">
    <source>
        <dbReference type="Pfam" id="PF12480"/>
    </source>
</evidence>
<evidence type="ECO:0000313" key="4">
    <source>
        <dbReference type="Proteomes" id="UP000694850"/>
    </source>
</evidence>
<gene>
    <name evidence="5" type="primary">FAM71A</name>
</gene>
<dbReference type="CTD" id="149647"/>
<dbReference type="RefSeq" id="XP_007951887.1">
    <property type="nucleotide sequence ID" value="XM_007953696.1"/>
</dbReference>
<sequence length="536" mass="58069">MSSASQLPYYTAKNGSATGMFNTAMGNLQRQLYNGEYYMFKYAPIFESDFIQITRSGELTDMHNRVPVVTVGIACTSPVLVIPDVMLLAQPLTGCAEHGGQDPRESGCKAEKTLELTRLLPLKFVKITIYDHEKQQLRLKFITGRACYLQLCPPSGAREDLFIYWEKLVHLLQLPVDSDTAPAGDVICTPVLNTSVDGKGSAAVCIQEKEGEEQISVPSPEHSELSETTSPEYSELSEATYAFFAGGEGGQNASYKPARKTKLTHFATRVAEWMAMASSIGKGAINMAATKSMDLNQINTVSATKHPGRSKTCLPVAGISNMPSKSIRVAVAAVSVRFSEGSSMSDDSSSLFPETSSSEANWETELTSEGVTETDGYPGEEIFLSTLLSGGTALKQAKSQQVFQAKAAAWKKRERKESRSAQSPKRTKSPRKTGGEKMRGKSSSQSIGSQRAPGKNKGHSSLGGSRPSTRHKGATPITKESRASHKSERSLLSSGSTTDQWTHQDQHFLMNRKASLTRRELGLDPAKGDMGSGKNL</sequence>
<feature type="region of interest" description="Disordered" evidence="2">
    <location>
        <begin position="210"/>
        <end position="230"/>
    </location>
</feature>
<evidence type="ECO:0000256" key="2">
    <source>
        <dbReference type="SAM" id="MobiDB-lite"/>
    </source>
</evidence>
<dbReference type="GO" id="GO:0005634">
    <property type="term" value="C:nucleus"/>
    <property type="evidence" value="ECO:0007669"/>
    <property type="project" value="TreeGrafter"/>
</dbReference>
<dbReference type="PANTHER" id="PTHR22574:SF15">
    <property type="entry name" value="GOLGI-ASSOCIATED RAB2 INTERACTOR PROTEIN 4"/>
    <property type="match status" value="1"/>
</dbReference>
<reference evidence="5" key="1">
    <citation type="submission" date="2025-08" db="UniProtKB">
        <authorList>
            <consortium name="RefSeq"/>
        </authorList>
    </citation>
    <scope>IDENTIFICATION</scope>
</reference>
<dbReference type="OrthoDB" id="9942703at2759"/>
<dbReference type="AlphaFoldDB" id="A0A8B7AWC2"/>
<dbReference type="InterPro" id="IPR022168">
    <property type="entry name" value="GARIL-like_Rab2B-bd"/>
</dbReference>
<feature type="compositionally biased region" description="Polar residues" evidence="2">
    <location>
        <begin position="360"/>
        <end position="371"/>
    </location>
</feature>
<protein>
    <submittedName>
        <fullName evidence="5">Protein FAM71A</fullName>
    </submittedName>
</protein>
<dbReference type="Proteomes" id="UP000694850">
    <property type="component" value="Unplaced"/>
</dbReference>
<proteinExistence type="inferred from homology"/>
<feature type="compositionally biased region" description="Basic and acidic residues" evidence="2">
    <location>
        <begin position="479"/>
        <end position="489"/>
    </location>
</feature>
<dbReference type="PANTHER" id="PTHR22574">
    <property type="match status" value="1"/>
</dbReference>
<accession>A0A8B7AWC2</accession>
<organism evidence="4 5">
    <name type="scientific">Orycteropus afer afer</name>
    <dbReference type="NCBI Taxonomy" id="1230840"/>
    <lineage>
        <taxon>Eukaryota</taxon>
        <taxon>Metazoa</taxon>
        <taxon>Chordata</taxon>
        <taxon>Craniata</taxon>
        <taxon>Vertebrata</taxon>
        <taxon>Euteleostomi</taxon>
        <taxon>Mammalia</taxon>
        <taxon>Eutheria</taxon>
        <taxon>Afrotheria</taxon>
        <taxon>Tubulidentata</taxon>
        <taxon>Orycteropodidae</taxon>
        <taxon>Orycteropus</taxon>
    </lineage>
</organism>